<proteinExistence type="predicted"/>
<reference evidence="1" key="1">
    <citation type="journal article" date="2014" name="Int. J. Syst. Evol. Microbiol.">
        <title>Complete genome sequence of Corynebacterium casei LMG S-19264T (=DSM 44701T), isolated from a smear-ripened cheese.</title>
        <authorList>
            <consortium name="US DOE Joint Genome Institute (JGI-PGF)"/>
            <person name="Walter F."/>
            <person name="Albersmeier A."/>
            <person name="Kalinowski J."/>
            <person name="Ruckert C."/>
        </authorList>
    </citation>
    <scope>NUCLEOTIDE SEQUENCE</scope>
    <source>
        <strain evidence="1">CGMCC 1.12777</strain>
    </source>
</reference>
<evidence type="ECO:0000313" key="2">
    <source>
        <dbReference type="Proteomes" id="UP000656813"/>
    </source>
</evidence>
<gene>
    <name evidence="1" type="ORF">GCM10007096_37960</name>
</gene>
<keyword evidence="2" id="KW-1185">Reference proteome</keyword>
<dbReference type="Proteomes" id="UP000656813">
    <property type="component" value="Unassembled WGS sequence"/>
</dbReference>
<accession>A0A8J3A046</accession>
<dbReference type="EMBL" id="BMFV01000040">
    <property type="protein sequence ID" value="GGH87590.1"/>
    <property type="molecule type" value="Genomic_DNA"/>
</dbReference>
<protein>
    <submittedName>
        <fullName evidence="1">Uncharacterized protein</fullName>
    </submittedName>
</protein>
<reference evidence="1" key="2">
    <citation type="submission" date="2020-09" db="EMBL/GenBank/DDBJ databases">
        <authorList>
            <person name="Sun Q."/>
            <person name="Zhou Y."/>
        </authorList>
    </citation>
    <scope>NUCLEOTIDE SEQUENCE</scope>
    <source>
        <strain evidence="1">CGMCC 1.12777</strain>
    </source>
</reference>
<comment type="caution">
    <text evidence="1">The sequence shown here is derived from an EMBL/GenBank/DDBJ whole genome shotgun (WGS) entry which is preliminary data.</text>
</comment>
<name>A0A8J3A046_9BACL</name>
<dbReference type="AlphaFoldDB" id="A0A8J3A046"/>
<sequence>MISKNKAILSAALIISWHIKPHHPLSGKAQRGKPQELNCGFFILQEPTYEIEVSEEHNSQK</sequence>
<organism evidence="1 2">
    <name type="scientific">Pullulanibacillus pueri</name>
    <dbReference type="NCBI Taxonomy" id="1437324"/>
    <lineage>
        <taxon>Bacteria</taxon>
        <taxon>Bacillati</taxon>
        <taxon>Bacillota</taxon>
        <taxon>Bacilli</taxon>
        <taxon>Bacillales</taxon>
        <taxon>Sporolactobacillaceae</taxon>
        <taxon>Pullulanibacillus</taxon>
    </lineage>
</organism>
<evidence type="ECO:0000313" key="1">
    <source>
        <dbReference type="EMBL" id="GGH87590.1"/>
    </source>
</evidence>